<feature type="domain" description="HTH hxlR-type" evidence="4">
    <location>
        <begin position="14"/>
        <end position="113"/>
    </location>
</feature>
<dbReference type="InterPro" id="IPR036390">
    <property type="entry name" value="WH_DNA-bd_sf"/>
</dbReference>
<keyword evidence="1" id="KW-0805">Transcription regulation</keyword>
<dbReference type="Pfam" id="PF01638">
    <property type="entry name" value="HxlR"/>
    <property type="match status" value="1"/>
</dbReference>
<name>A0ABP8Q8T4_9GAMM</name>
<keyword evidence="3" id="KW-0804">Transcription</keyword>
<evidence type="ECO:0000256" key="1">
    <source>
        <dbReference type="ARBA" id="ARBA00023015"/>
    </source>
</evidence>
<proteinExistence type="predicted"/>
<keyword evidence="6" id="KW-1185">Reference proteome</keyword>
<comment type="caution">
    <text evidence="5">The sequence shown here is derived from an EMBL/GenBank/DDBJ whole genome shotgun (WGS) entry which is preliminary data.</text>
</comment>
<evidence type="ECO:0000259" key="4">
    <source>
        <dbReference type="PROSITE" id="PS51118"/>
    </source>
</evidence>
<dbReference type="SUPFAM" id="SSF46785">
    <property type="entry name" value="Winged helix' DNA-binding domain"/>
    <property type="match status" value="1"/>
</dbReference>
<sequence length="140" mass="16083">MSDLPAYDVYSRDCPARLFFDRLAERWVLLIINLLRQGGPLRFSEIKRRVNGISQKVLSQKLKQLERDGLIARTLYPEVPVRVEYHLTALGGSFADTIEQVGQWAEQNVERMLAAQTQYDAQLPEAPRPTGLRYIRPAQD</sequence>
<reference evidence="6" key="1">
    <citation type="journal article" date="2019" name="Int. J. Syst. Evol. Microbiol.">
        <title>The Global Catalogue of Microorganisms (GCM) 10K type strain sequencing project: providing services to taxonomists for standard genome sequencing and annotation.</title>
        <authorList>
            <consortium name="The Broad Institute Genomics Platform"/>
            <consortium name="The Broad Institute Genome Sequencing Center for Infectious Disease"/>
            <person name="Wu L."/>
            <person name="Ma J."/>
        </authorList>
    </citation>
    <scope>NUCLEOTIDE SEQUENCE [LARGE SCALE GENOMIC DNA]</scope>
    <source>
        <strain evidence="6">JCM 32226</strain>
    </source>
</reference>
<dbReference type="PROSITE" id="PS51118">
    <property type="entry name" value="HTH_HXLR"/>
    <property type="match status" value="1"/>
</dbReference>
<dbReference type="PANTHER" id="PTHR33204:SF37">
    <property type="entry name" value="HTH-TYPE TRANSCRIPTIONAL REGULATOR YODB"/>
    <property type="match status" value="1"/>
</dbReference>
<organism evidence="5 6">
    <name type="scientific">Pseudaeromonas paramecii</name>
    <dbReference type="NCBI Taxonomy" id="2138166"/>
    <lineage>
        <taxon>Bacteria</taxon>
        <taxon>Pseudomonadati</taxon>
        <taxon>Pseudomonadota</taxon>
        <taxon>Gammaproteobacteria</taxon>
        <taxon>Aeromonadales</taxon>
        <taxon>Aeromonadaceae</taxon>
        <taxon>Pseudaeromonas</taxon>
    </lineage>
</organism>
<dbReference type="InterPro" id="IPR002577">
    <property type="entry name" value="HTH_HxlR"/>
</dbReference>
<evidence type="ECO:0000256" key="3">
    <source>
        <dbReference type="ARBA" id="ARBA00023163"/>
    </source>
</evidence>
<keyword evidence="2" id="KW-0238">DNA-binding</keyword>
<evidence type="ECO:0000313" key="6">
    <source>
        <dbReference type="Proteomes" id="UP001501321"/>
    </source>
</evidence>
<dbReference type="Proteomes" id="UP001501321">
    <property type="component" value="Unassembled WGS sequence"/>
</dbReference>
<dbReference type="CDD" id="cd00090">
    <property type="entry name" value="HTH_ARSR"/>
    <property type="match status" value="1"/>
</dbReference>
<evidence type="ECO:0000256" key="2">
    <source>
        <dbReference type="ARBA" id="ARBA00023125"/>
    </source>
</evidence>
<accession>A0ABP8Q8T4</accession>
<dbReference type="InterPro" id="IPR036388">
    <property type="entry name" value="WH-like_DNA-bd_sf"/>
</dbReference>
<protein>
    <submittedName>
        <fullName evidence="5">Helix-turn-helix domain-containing protein</fullName>
    </submittedName>
</protein>
<dbReference type="RefSeq" id="WP_345012532.1">
    <property type="nucleotide sequence ID" value="NZ_BAABFC010000012.1"/>
</dbReference>
<dbReference type="PANTHER" id="PTHR33204">
    <property type="entry name" value="TRANSCRIPTIONAL REGULATOR, MARR FAMILY"/>
    <property type="match status" value="1"/>
</dbReference>
<dbReference type="Gene3D" id="1.10.10.10">
    <property type="entry name" value="Winged helix-like DNA-binding domain superfamily/Winged helix DNA-binding domain"/>
    <property type="match status" value="1"/>
</dbReference>
<gene>
    <name evidence="5" type="ORF">GCM10023095_19660</name>
</gene>
<dbReference type="InterPro" id="IPR011991">
    <property type="entry name" value="ArsR-like_HTH"/>
</dbReference>
<evidence type="ECO:0000313" key="5">
    <source>
        <dbReference type="EMBL" id="GAA4499458.1"/>
    </source>
</evidence>
<dbReference type="EMBL" id="BAABFC010000012">
    <property type="protein sequence ID" value="GAA4499458.1"/>
    <property type="molecule type" value="Genomic_DNA"/>
</dbReference>